<name>A0A0A8YTF8_ARUDO</name>
<proteinExistence type="predicted"/>
<reference evidence="1" key="1">
    <citation type="submission" date="2014-09" db="EMBL/GenBank/DDBJ databases">
        <authorList>
            <person name="Magalhaes I.L.F."/>
            <person name="Oliveira U."/>
            <person name="Santos F.R."/>
            <person name="Vidigal T.H.D.A."/>
            <person name="Brescovit A.D."/>
            <person name="Santos A.J."/>
        </authorList>
    </citation>
    <scope>NUCLEOTIDE SEQUENCE</scope>
    <source>
        <tissue evidence="1">Shoot tissue taken approximately 20 cm above the soil surface</tissue>
    </source>
</reference>
<protein>
    <submittedName>
        <fullName evidence="1">Uncharacterized protein</fullName>
    </submittedName>
</protein>
<dbReference type="EMBL" id="GBRH01268049">
    <property type="protein sequence ID" value="JAD29846.1"/>
    <property type="molecule type" value="Transcribed_RNA"/>
</dbReference>
<accession>A0A0A8YTF8</accession>
<reference evidence="1" key="2">
    <citation type="journal article" date="2015" name="Data Brief">
        <title>Shoot transcriptome of the giant reed, Arundo donax.</title>
        <authorList>
            <person name="Barrero R.A."/>
            <person name="Guerrero F.D."/>
            <person name="Moolhuijzen P."/>
            <person name="Goolsby J.A."/>
            <person name="Tidwell J."/>
            <person name="Bellgard S.E."/>
            <person name="Bellgard M.I."/>
        </authorList>
    </citation>
    <scope>NUCLEOTIDE SEQUENCE</scope>
    <source>
        <tissue evidence="1">Shoot tissue taken approximately 20 cm above the soil surface</tissue>
    </source>
</reference>
<organism evidence="1">
    <name type="scientific">Arundo donax</name>
    <name type="common">Giant reed</name>
    <name type="synonym">Donax arundinaceus</name>
    <dbReference type="NCBI Taxonomy" id="35708"/>
    <lineage>
        <taxon>Eukaryota</taxon>
        <taxon>Viridiplantae</taxon>
        <taxon>Streptophyta</taxon>
        <taxon>Embryophyta</taxon>
        <taxon>Tracheophyta</taxon>
        <taxon>Spermatophyta</taxon>
        <taxon>Magnoliopsida</taxon>
        <taxon>Liliopsida</taxon>
        <taxon>Poales</taxon>
        <taxon>Poaceae</taxon>
        <taxon>PACMAD clade</taxon>
        <taxon>Arundinoideae</taxon>
        <taxon>Arundineae</taxon>
        <taxon>Arundo</taxon>
    </lineage>
</organism>
<evidence type="ECO:0000313" key="1">
    <source>
        <dbReference type="EMBL" id="JAD29846.1"/>
    </source>
</evidence>
<dbReference type="AlphaFoldDB" id="A0A0A8YTF8"/>
<sequence length="21" mass="2387">MSIPSSIRMTTSCQWCFGFFG</sequence>